<dbReference type="PANTHER" id="PTHR12109">
    <property type="entry name" value="RING FINGER PROTEIN 141-RELATED"/>
    <property type="match status" value="1"/>
</dbReference>
<dbReference type="InterPro" id="IPR013083">
    <property type="entry name" value="Znf_RING/FYVE/PHD"/>
</dbReference>
<dbReference type="Gene3D" id="2.60.200.20">
    <property type="match status" value="1"/>
</dbReference>
<feature type="compositionally biased region" description="Polar residues" evidence="7">
    <location>
        <begin position="435"/>
        <end position="445"/>
    </location>
</feature>
<evidence type="ECO:0000256" key="1">
    <source>
        <dbReference type="ARBA" id="ARBA00005797"/>
    </source>
</evidence>
<evidence type="ECO:0000256" key="7">
    <source>
        <dbReference type="SAM" id="MobiDB-lite"/>
    </source>
</evidence>
<keyword evidence="10" id="KW-1185">Reference proteome</keyword>
<feature type="region of interest" description="Disordered" evidence="7">
    <location>
        <begin position="586"/>
        <end position="689"/>
    </location>
</feature>
<feature type="compositionally biased region" description="Acidic residues" evidence="7">
    <location>
        <begin position="187"/>
        <end position="197"/>
    </location>
</feature>
<dbReference type="Pfam" id="PF00097">
    <property type="entry name" value="zf-C3HC4"/>
    <property type="match status" value="1"/>
</dbReference>
<feature type="compositionally biased region" description="Basic and acidic residues" evidence="7">
    <location>
        <begin position="1099"/>
        <end position="1115"/>
    </location>
</feature>
<sequence length="1127" mass="121976">MALVLTLQPTGTRGNTIPTSIIFDPIKQFCSIRRDGATAATSPSTRDTCEFFNFEGNSADGDGTSEHDTVTALHFGRFEPGTPPTGFVYCGKATDHPRATNPSDCMPVFHAHQNPDAARPQGNPSGGSAEAPAALPVSDSAFFVHLFDDAISRNHCTIKAVPVHVLERKTARRASGAGGQGEVLGSSDEESDEDSEDAGPPRYTFDYFLIDNGSMNKTTLNRTFIHSRRETRPLRTGDTIGIGQGEPRCVVGTEIPPDLPRAGFVYSVVISGQGLPQQGGVGPSVSDILRSRRRYPIPVPPVPAQPAGPSPPTMLSDFAVPPIAPGIQTFAMPSGTRLDTMMQALGAMETLGATASSHQGPPRVATAYNRRVADNPVRVHRAPQRILRGPGREFTPQVGSSVVQDPLVTEGLFGYPNNPFDSEPSASENDDASDNEGTVVSNTPENRFRRAPGSQEVGEGGSNWGAAGRPGFRFGYVDAARADLDELASRQHKRRKINTTSERDLDLELNTLFGSSSESEHEVNTPQEAAPPPEIGSTLVATEFQGGQKKHKRRGRSGMMDAAREIARGVVSSAGLQVEPTGRAAVEVSAQTSTQSQGAGEGEPQEGSTLQSGRPLSSNGRKTVTFAGDVTVRDRRHPRMEDQRGTSASAGVSSGSLTSRKRRYTNLFDSDPEEEDEVMEDSQSDDDAMERRNLPVAEELIWRQDLETSRTSLRDARRMKNEQNATRMSASVSASLLDTARSGTTDAPMDGTEVPESPVRFFSEEPQCDDQAGTPMPDLDGNDVAPSSANVTGEKTAPPLATKTSPARPKNPLVDVLRTHMECIICCDWLVVPKFLPCGHGFCGPCIHPWLDRQQTCPSCRSKIQKDATGVFPLSENVSVRDMLTSMFIPELLKSGELDDEKMKERKQREDDWKAAEEQRAQQRTRTASRVHFVREPRQLLNLAGLFGPVGANPFSHLGEPGRLFAEAYNEGRAMAAGAVAGHHRAIRINGPRDTPGSGGSWTGRDPRNNGAAGDPASLRLRLRLGPHSAAPAASATEHMASTSDAMRARTREAQREARNVVHTTPRSVRRTYVSVAEEGDPDEEHAQLDSDPEAELVELEHRLERKRERRHAERNSVANVEALKSE</sequence>
<dbReference type="EMBL" id="KQ965762">
    <property type="protein sequence ID" value="KXS15354.1"/>
    <property type="molecule type" value="Genomic_DNA"/>
</dbReference>
<dbReference type="STRING" id="1344416.A0A139AFK9"/>
<feature type="compositionally biased region" description="Low complexity" evidence="7">
    <location>
        <begin position="645"/>
        <end position="658"/>
    </location>
</feature>
<feature type="compositionally biased region" description="Basic and acidic residues" evidence="7">
    <location>
        <begin position="1050"/>
        <end position="1060"/>
    </location>
</feature>
<dbReference type="UniPathway" id="UPA00143"/>
<keyword evidence="4 6" id="KW-0863">Zinc-finger</keyword>
<evidence type="ECO:0000256" key="4">
    <source>
        <dbReference type="ARBA" id="ARBA00022771"/>
    </source>
</evidence>
<evidence type="ECO:0000256" key="3">
    <source>
        <dbReference type="ARBA" id="ARBA00022723"/>
    </source>
</evidence>
<dbReference type="Pfam" id="PF00498">
    <property type="entry name" value="FHA"/>
    <property type="match status" value="1"/>
</dbReference>
<evidence type="ECO:0000256" key="5">
    <source>
        <dbReference type="ARBA" id="ARBA00022833"/>
    </source>
</evidence>
<feature type="compositionally biased region" description="Acidic residues" evidence="7">
    <location>
        <begin position="670"/>
        <end position="688"/>
    </location>
</feature>
<dbReference type="InterPro" id="IPR008984">
    <property type="entry name" value="SMAD_FHA_dom_sf"/>
</dbReference>
<dbReference type="AlphaFoldDB" id="A0A139AFK9"/>
<dbReference type="SUPFAM" id="SSF57850">
    <property type="entry name" value="RING/U-box"/>
    <property type="match status" value="1"/>
</dbReference>
<reference evidence="9 10" key="1">
    <citation type="journal article" date="2015" name="Genome Biol. Evol.">
        <title>Phylogenomic analyses indicate that early fungi evolved digesting cell walls of algal ancestors of land plants.</title>
        <authorList>
            <person name="Chang Y."/>
            <person name="Wang S."/>
            <person name="Sekimoto S."/>
            <person name="Aerts A.L."/>
            <person name="Choi C."/>
            <person name="Clum A."/>
            <person name="LaButti K.M."/>
            <person name="Lindquist E.A."/>
            <person name="Yee Ngan C."/>
            <person name="Ohm R.A."/>
            <person name="Salamov A.A."/>
            <person name="Grigoriev I.V."/>
            <person name="Spatafora J.W."/>
            <person name="Berbee M.L."/>
        </authorList>
    </citation>
    <scope>NUCLEOTIDE SEQUENCE [LARGE SCALE GENOMIC DNA]</scope>
    <source>
        <strain evidence="9 10">JEL478</strain>
    </source>
</reference>
<evidence type="ECO:0000259" key="8">
    <source>
        <dbReference type="PROSITE" id="PS50089"/>
    </source>
</evidence>
<gene>
    <name evidence="9" type="ORF">M427DRAFT_32327</name>
</gene>
<feature type="region of interest" description="Disordered" evidence="7">
    <location>
        <begin position="171"/>
        <end position="202"/>
    </location>
</feature>
<feature type="region of interest" description="Disordered" evidence="7">
    <location>
        <begin position="899"/>
        <end position="928"/>
    </location>
</feature>
<dbReference type="InterPro" id="IPR001841">
    <property type="entry name" value="Znf_RING"/>
</dbReference>
<dbReference type="Proteomes" id="UP000070544">
    <property type="component" value="Unassembled WGS sequence"/>
</dbReference>
<dbReference type="PROSITE" id="PS00518">
    <property type="entry name" value="ZF_RING_1"/>
    <property type="match status" value="1"/>
</dbReference>
<dbReference type="GO" id="GO:0016567">
    <property type="term" value="P:protein ubiquitination"/>
    <property type="evidence" value="ECO:0007669"/>
    <property type="project" value="UniProtKB-UniPathway"/>
</dbReference>
<feature type="region of interest" description="Disordered" evidence="7">
    <location>
        <begin position="409"/>
        <end position="469"/>
    </location>
</feature>
<evidence type="ECO:0000256" key="2">
    <source>
        <dbReference type="ARBA" id="ARBA00017908"/>
    </source>
</evidence>
<feature type="region of interest" description="Disordered" evidence="7">
    <location>
        <begin position="515"/>
        <end position="534"/>
    </location>
</feature>
<organism evidence="9 10">
    <name type="scientific">Gonapodya prolifera (strain JEL478)</name>
    <name type="common">Monoblepharis prolifera</name>
    <dbReference type="NCBI Taxonomy" id="1344416"/>
    <lineage>
        <taxon>Eukaryota</taxon>
        <taxon>Fungi</taxon>
        <taxon>Fungi incertae sedis</taxon>
        <taxon>Chytridiomycota</taxon>
        <taxon>Chytridiomycota incertae sedis</taxon>
        <taxon>Monoblepharidomycetes</taxon>
        <taxon>Monoblepharidales</taxon>
        <taxon>Gonapodyaceae</taxon>
        <taxon>Gonapodya</taxon>
    </lineage>
</organism>
<comment type="similarity">
    <text evidence="1">Belongs to the CHFR family.</text>
</comment>
<feature type="region of interest" description="Disordered" evidence="7">
    <location>
        <begin position="112"/>
        <end position="132"/>
    </location>
</feature>
<feature type="compositionally biased region" description="Basic and acidic residues" evidence="7">
    <location>
        <begin position="899"/>
        <end position="921"/>
    </location>
</feature>
<feature type="compositionally biased region" description="Polar residues" evidence="7">
    <location>
        <begin position="589"/>
        <end position="598"/>
    </location>
</feature>
<dbReference type="InterPro" id="IPR018957">
    <property type="entry name" value="Znf_C3HC4_RING-type"/>
</dbReference>
<name>A0A139AFK9_GONPJ</name>
<feature type="compositionally biased region" description="Polar residues" evidence="7">
    <location>
        <begin position="722"/>
        <end position="733"/>
    </location>
</feature>
<dbReference type="InterPro" id="IPR000253">
    <property type="entry name" value="FHA_dom"/>
</dbReference>
<feature type="compositionally biased region" description="Polar residues" evidence="7">
    <location>
        <begin position="606"/>
        <end position="622"/>
    </location>
</feature>
<protein>
    <recommendedName>
        <fullName evidence="2">E3 ubiquitin-protein ligase CHFR</fullName>
    </recommendedName>
</protein>
<dbReference type="OrthoDB" id="7759664at2759"/>
<dbReference type="InterPro" id="IPR047126">
    <property type="entry name" value="RNF141-like"/>
</dbReference>
<feature type="region of interest" description="Disordered" evidence="7">
    <location>
        <begin position="765"/>
        <end position="807"/>
    </location>
</feature>
<accession>A0A139AFK9</accession>
<evidence type="ECO:0000313" key="9">
    <source>
        <dbReference type="EMBL" id="KXS15354.1"/>
    </source>
</evidence>
<dbReference type="SUPFAM" id="SSF49879">
    <property type="entry name" value="SMAD/FHA domain"/>
    <property type="match status" value="1"/>
</dbReference>
<feature type="region of interest" description="Disordered" evidence="7">
    <location>
        <begin position="988"/>
        <end position="1016"/>
    </location>
</feature>
<dbReference type="SMART" id="SM00184">
    <property type="entry name" value="RING"/>
    <property type="match status" value="1"/>
</dbReference>
<keyword evidence="5" id="KW-0862">Zinc</keyword>
<dbReference type="InterPro" id="IPR017907">
    <property type="entry name" value="Znf_RING_CS"/>
</dbReference>
<proteinExistence type="inferred from homology"/>
<dbReference type="Gene3D" id="3.30.40.10">
    <property type="entry name" value="Zinc/RING finger domain, C3HC4 (zinc finger)"/>
    <property type="match status" value="1"/>
</dbReference>
<feature type="region of interest" description="Disordered" evidence="7">
    <location>
        <begin position="1050"/>
        <end position="1127"/>
    </location>
</feature>
<keyword evidence="3" id="KW-0479">Metal-binding</keyword>
<feature type="domain" description="RING-type" evidence="8">
    <location>
        <begin position="823"/>
        <end position="861"/>
    </location>
</feature>
<evidence type="ECO:0000256" key="6">
    <source>
        <dbReference type="PROSITE-ProRule" id="PRU00175"/>
    </source>
</evidence>
<feature type="region of interest" description="Disordered" evidence="7">
    <location>
        <begin position="713"/>
        <end position="733"/>
    </location>
</feature>
<dbReference type="PROSITE" id="PS50089">
    <property type="entry name" value="ZF_RING_2"/>
    <property type="match status" value="1"/>
</dbReference>
<dbReference type="GO" id="GO:0008270">
    <property type="term" value="F:zinc ion binding"/>
    <property type="evidence" value="ECO:0007669"/>
    <property type="project" value="UniProtKB-KW"/>
</dbReference>
<evidence type="ECO:0000313" key="10">
    <source>
        <dbReference type="Proteomes" id="UP000070544"/>
    </source>
</evidence>